<reference evidence="2 4" key="1">
    <citation type="journal article" date="2009" name="PLoS Biol.">
        <title>Lineage-specific biology revealed by a finished genome assembly of the mouse.</title>
        <authorList>
            <consortium name="Mouse Genome Sequencing Consortium"/>
            <person name="Church D.M."/>
            <person name="Goodstadt L."/>
            <person name="Hillier L.W."/>
            <person name="Zody M.C."/>
            <person name="Goldstein S."/>
            <person name="She X."/>
            <person name="Bult C.J."/>
            <person name="Agarwala R."/>
            <person name="Cherry J.L."/>
            <person name="DiCuccio M."/>
            <person name="Hlavina W."/>
            <person name="Kapustin Y."/>
            <person name="Meric P."/>
            <person name="Maglott D."/>
            <person name="Birtle Z."/>
            <person name="Marques A.C."/>
            <person name="Graves T."/>
            <person name="Zhou S."/>
            <person name="Teague B."/>
            <person name="Potamousis K."/>
            <person name="Churas C."/>
            <person name="Place M."/>
            <person name="Herschleb J."/>
            <person name="Runnheim R."/>
            <person name="Forrest D."/>
            <person name="Amos-Landgraf J."/>
            <person name="Schwartz D.C."/>
            <person name="Cheng Z."/>
            <person name="Lindblad-Toh K."/>
            <person name="Eichler E.E."/>
            <person name="Ponting C.P."/>
        </authorList>
    </citation>
    <scope>NUCLEOTIDE SEQUENCE [LARGE SCALE GENOMIC DNA]</scope>
    <source>
        <strain evidence="2 4">C57BL/6J</strain>
    </source>
</reference>
<feature type="region of interest" description="Disordered" evidence="1">
    <location>
        <begin position="1"/>
        <end position="20"/>
    </location>
</feature>
<accession>A0A140LIY2</accession>
<dbReference type="AGR" id="MGI:1920955"/>
<dbReference type="Antibodypedia" id="31285">
    <property type="antibodies" value="373 antibodies from 36 providers"/>
</dbReference>
<dbReference type="Bgee" id="ENSMUSG00000030397">
    <property type="expression patterns" value="Expressed in internal carotid artery and 245 other cell types or tissues"/>
</dbReference>
<dbReference type="VEuPathDB" id="HostDB:ENSMUSG00000030397"/>
<sequence length="61" mass="6943">MSSRTALAPGNDRNSDTVSSWRFQPGQRAWHIGQWTIFGQRAVLVQPFPGCPLPELYRFLP</sequence>
<dbReference type="Ensembl" id="ENSMUST00000209058.2">
    <property type="protein sequence ID" value="ENSMUSP00000147002.2"/>
    <property type="gene ID" value="ENSMUSG00000030397.12"/>
</dbReference>
<evidence type="ECO:0000313" key="3">
    <source>
        <dbReference type="MGI" id="MGI:1920955"/>
    </source>
</evidence>
<keyword evidence="4" id="KW-1185">Reference proteome</keyword>
<evidence type="ECO:0000256" key="1">
    <source>
        <dbReference type="SAM" id="MobiDB-lite"/>
    </source>
</evidence>
<dbReference type="MGI" id="MGI:1920955">
    <property type="gene designation" value="Mark4"/>
</dbReference>
<dbReference type="Proteomes" id="UP000000589">
    <property type="component" value="Chromosome 7"/>
</dbReference>
<dbReference type="GeneTree" id="ENSGT00940000159555"/>
<proteinExistence type="predicted"/>
<evidence type="ECO:0000313" key="4">
    <source>
        <dbReference type="Proteomes" id="UP000000589"/>
    </source>
</evidence>
<reference evidence="2" key="4">
    <citation type="submission" date="2025-09" db="UniProtKB">
        <authorList>
            <consortium name="Ensembl"/>
        </authorList>
    </citation>
    <scope>IDENTIFICATION</scope>
    <source>
        <strain evidence="2">C57BL/6J</strain>
    </source>
</reference>
<dbReference type="ExpressionAtlas" id="A0A140LIY2">
    <property type="expression patterns" value="baseline and differential"/>
</dbReference>
<reference evidence="2 4" key="2">
    <citation type="journal article" date="2011" name="PLoS Biol.">
        <title>Modernizing reference genome assemblies.</title>
        <authorList>
            <person name="Church D.M."/>
            <person name="Schneider V.A."/>
            <person name="Graves T."/>
            <person name="Auger K."/>
            <person name="Cunningham F."/>
            <person name="Bouk N."/>
            <person name="Chen H.C."/>
            <person name="Agarwala R."/>
            <person name="McLaren W.M."/>
            <person name="Ritchie G.R."/>
            <person name="Albracht D."/>
            <person name="Kremitzki M."/>
            <person name="Rock S."/>
            <person name="Kotkiewicz H."/>
            <person name="Kremitzki C."/>
            <person name="Wollam A."/>
            <person name="Trani L."/>
            <person name="Fulton L."/>
            <person name="Fulton R."/>
            <person name="Matthews L."/>
            <person name="Whitehead S."/>
            <person name="Chow W."/>
            <person name="Torrance J."/>
            <person name="Dunn M."/>
            <person name="Harden G."/>
            <person name="Threadgold G."/>
            <person name="Wood J."/>
            <person name="Collins J."/>
            <person name="Heath P."/>
            <person name="Griffiths G."/>
            <person name="Pelan S."/>
            <person name="Grafham D."/>
            <person name="Eichler E.E."/>
            <person name="Weinstock G."/>
            <person name="Mardis E.R."/>
            <person name="Wilson R.K."/>
            <person name="Howe K."/>
            <person name="Flicek P."/>
            <person name="Hubbard T."/>
        </authorList>
    </citation>
    <scope>NUCLEOTIDE SEQUENCE [LARGE SCALE GENOMIC DNA]</scope>
    <source>
        <strain evidence="2 4">C57BL/6J</strain>
    </source>
</reference>
<gene>
    <name evidence="2 3" type="primary">Mark4</name>
</gene>
<dbReference type="AlphaFoldDB" id="A0A140LIY2"/>
<evidence type="ECO:0000313" key="2">
    <source>
        <dbReference type="Ensembl" id="ENSMUSP00000147002.2"/>
    </source>
</evidence>
<reference evidence="2" key="3">
    <citation type="submission" date="2025-08" db="UniProtKB">
        <authorList>
            <consortium name="Ensembl"/>
        </authorList>
    </citation>
    <scope>IDENTIFICATION</scope>
    <source>
        <strain evidence="2">C57BL/6J</strain>
    </source>
</reference>
<organism evidence="2 4">
    <name type="scientific">Mus musculus</name>
    <name type="common">Mouse</name>
    <dbReference type="NCBI Taxonomy" id="10090"/>
    <lineage>
        <taxon>Eukaryota</taxon>
        <taxon>Metazoa</taxon>
        <taxon>Chordata</taxon>
        <taxon>Craniata</taxon>
        <taxon>Vertebrata</taxon>
        <taxon>Euteleostomi</taxon>
        <taxon>Mammalia</taxon>
        <taxon>Eutheria</taxon>
        <taxon>Euarchontoglires</taxon>
        <taxon>Glires</taxon>
        <taxon>Rodentia</taxon>
        <taxon>Myomorpha</taxon>
        <taxon>Muroidea</taxon>
        <taxon>Muridae</taxon>
        <taxon>Murinae</taxon>
        <taxon>Mus</taxon>
        <taxon>Mus</taxon>
    </lineage>
</organism>
<protein>
    <submittedName>
        <fullName evidence="2">MAP/microtubule affinity regulating kinase 4</fullName>
    </submittedName>
</protein>
<name>A0A140LIY2_MOUSE</name>